<feature type="transmembrane region" description="Helical" evidence="9">
    <location>
        <begin position="100"/>
        <end position="116"/>
    </location>
</feature>
<dbReference type="Pfam" id="PF07730">
    <property type="entry name" value="HisKA_3"/>
    <property type="match status" value="1"/>
</dbReference>
<evidence type="ECO:0000313" key="12">
    <source>
        <dbReference type="EMBL" id="PVZ94118.1"/>
    </source>
</evidence>
<organism evidence="12 13">
    <name type="scientific">Amnibacterium flavum</name>
    <dbReference type="NCBI Taxonomy" id="2173173"/>
    <lineage>
        <taxon>Bacteria</taxon>
        <taxon>Bacillati</taxon>
        <taxon>Actinomycetota</taxon>
        <taxon>Actinomycetes</taxon>
        <taxon>Micrococcales</taxon>
        <taxon>Microbacteriaceae</taxon>
        <taxon>Amnibacterium</taxon>
    </lineage>
</organism>
<dbReference type="GO" id="GO:0005524">
    <property type="term" value="F:ATP binding"/>
    <property type="evidence" value="ECO:0007669"/>
    <property type="project" value="UniProtKB-KW"/>
</dbReference>
<dbReference type="InterPro" id="IPR055558">
    <property type="entry name" value="DUF7134"/>
</dbReference>
<evidence type="ECO:0000256" key="2">
    <source>
        <dbReference type="ARBA" id="ARBA00012438"/>
    </source>
</evidence>
<accession>A0A2V1HNJ2</accession>
<proteinExistence type="predicted"/>
<evidence type="ECO:0000259" key="10">
    <source>
        <dbReference type="Pfam" id="PF07730"/>
    </source>
</evidence>
<evidence type="ECO:0000256" key="8">
    <source>
        <dbReference type="ARBA" id="ARBA00023012"/>
    </source>
</evidence>
<keyword evidence="3" id="KW-0597">Phosphoprotein</keyword>
<dbReference type="RefSeq" id="WP_116756632.1">
    <property type="nucleotide sequence ID" value="NZ_JBHUEX010000001.1"/>
</dbReference>
<evidence type="ECO:0000256" key="7">
    <source>
        <dbReference type="ARBA" id="ARBA00022840"/>
    </source>
</evidence>
<dbReference type="GO" id="GO:0000155">
    <property type="term" value="F:phosphorelay sensor kinase activity"/>
    <property type="evidence" value="ECO:0007669"/>
    <property type="project" value="InterPro"/>
</dbReference>
<feature type="domain" description="Signal transduction histidine kinase subgroup 3 dimerisation and phosphoacceptor" evidence="10">
    <location>
        <begin position="201"/>
        <end position="267"/>
    </location>
</feature>
<evidence type="ECO:0000259" key="11">
    <source>
        <dbReference type="Pfam" id="PF23539"/>
    </source>
</evidence>
<evidence type="ECO:0000256" key="3">
    <source>
        <dbReference type="ARBA" id="ARBA00022553"/>
    </source>
</evidence>
<dbReference type="EC" id="2.7.13.3" evidence="2"/>
<name>A0A2V1HNJ2_9MICO</name>
<feature type="transmembrane region" description="Helical" evidence="9">
    <location>
        <begin position="26"/>
        <end position="44"/>
    </location>
</feature>
<dbReference type="InterPro" id="IPR050482">
    <property type="entry name" value="Sensor_HK_TwoCompSys"/>
</dbReference>
<feature type="domain" description="DUF7134" evidence="11">
    <location>
        <begin position="28"/>
        <end position="171"/>
    </location>
</feature>
<feature type="transmembrane region" description="Helical" evidence="9">
    <location>
        <begin position="50"/>
        <end position="69"/>
    </location>
</feature>
<evidence type="ECO:0000256" key="6">
    <source>
        <dbReference type="ARBA" id="ARBA00022777"/>
    </source>
</evidence>
<keyword evidence="9" id="KW-1133">Transmembrane helix</keyword>
<dbReference type="GO" id="GO:0016020">
    <property type="term" value="C:membrane"/>
    <property type="evidence" value="ECO:0007669"/>
    <property type="project" value="InterPro"/>
</dbReference>
<feature type="transmembrane region" description="Helical" evidence="9">
    <location>
        <begin position="149"/>
        <end position="168"/>
    </location>
</feature>
<protein>
    <recommendedName>
        <fullName evidence="2">histidine kinase</fullName>
        <ecNumber evidence="2">2.7.13.3</ecNumber>
    </recommendedName>
</protein>
<dbReference type="SUPFAM" id="SSF55874">
    <property type="entry name" value="ATPase domain of HSP90 chaperone/DNA topoisomerase II/histidine kinase"/>
    <property type="match status" value="1"/>
</dbReference>
<keyword evidence="7" id="KW-0067">ATP-binding</keyword>
<evidence type="ECO:0000313" key="13">
    <source>
        <dbReference type="Proteomes" id="UP000244893"/>
    </source>
</evidence>
<keyword evidence="6 12" id="KW-0418">Kinase</keyword>
<evidence type="ECO:0000256" key="5">
    <source>
        <dbReference type="ARBA" id="ARBA00022741"/>
    </source>
</evidence>
<dbReference type="CDD" id="cd16917">
    <property type="entry name" value="HATPase_UhpB-NarQ-NarX-like"/>
    <property type="match status" value="1"/>
</dbReference>
<sequence>MNDLMSARTGPSFEDRLLSLFSATNWVRYRFAVEAAVALLYLIVASLSQISFGGVAAIAMALVLAVAIVLHRIQPLAALTLTAITLLFQLFFYWDGSILAIAWFPVLVVIFGSAAYGRRLTKWTGLAFAGVLAVAVGSISWMFGSLGGLFYFVAAIGVLGIPWLAGALTRSAIDRRALGESVVRTEVRATVAEQVASLEHERNRVARDVHDIVAHSLAVVIAQADGARYAAKSSPEAVDGALETIASTARAALGDVRALLTELRHSQGSGPQPGMDDLDSLVRGFRESGLEIEWTSYGTAVAPSDTAGLAVYRVVQESLTNALRHGGRTRPVDLEFDWSDTTLTVTVTNDLASDGVVANPAGHGIPGMRERATLAGGSFSAGDGTNGRFRVRAVVPTDRGPARTQPTAVIGSSM</sequence>
<keyword evidence="5" id="KW-0547">Nucleotide-binding</keyword>
<dbReference type="Pfam" id="PF23539">
    <property type="entry name" value="DUF7134"/>
    <property type="match status" value="1"/>
</dbReference>
<comment type="caution">
    <text evidence="12">The sequence shown here is derived from an EMBL/GenBank/DDBJ whole genome shotgun (WGS) entry which is preliminary data.</text>
</comment>
<dbReference type="EMBL" id="QEOP01000002">
    <property type="protein sequence ID" value="PVZ94118.1"/>
    <property type="molecule type" value="Genomic_DNA"/>
</dbReference>
<keyword evidence="9" id="KW-0812">Transmembrane</keyword>
<dbReference type="OrthoDB" id="227596at2"/>
<dbReference type="InterPro" id="IPR011712">
    <property type="entry name" value="Sig_transdc_His_kin_sub3_dim/P"/>
</dbReference>
<evidence type="ECO:0000256" key="1">
    <source>
        <dbReference type="ARBA" id="ARBA00000085"/>
    </source>
</evidence>
<keyword evidence="8" id="KW-0902">Two-component regulatory system</keyword>
<comment type="catalytic activity">
    <reaction evidence="1">
        <text>ATP + protein L-histidine = ADP + protein N-phospho-L-histidine.</text>
        <dbReference type="EC" id="2.7.13.3"/>
    </reaction>
</comment>
<dbReference type="Gene3D" id="3.30.565.10">
    <property type="entry name" value="Histidine kinase-like ATPase, C-terminal domain"/>
    <property type="match status" value="1"/>
</dbReference>
<dbReference type="Gene3D" id="1.20.5.1930">
    <property type="match status" value="1"/>
</dbReference>
<reference evidence="12 13" key="1">
    <citation type="submission" date="2018-05" db="EMBL/GenBank/DDBJ databases">
        <title>Amnibacterium sp. M8JJ-5, whole genome shotgun sequence.</title>
        <authorList>
            <person name="Tuo L."/>
        </authorList>
    </citation>
    <scope>NUCLEOTIDE SEQUENCE [LARGE SCALE GENOMIC DNA]</scope>
    <source>
        <strain evidence="12 13">M8JJ-5</strain>
    </source>
</reference>
<feature type="transmembrane region" description="Helical" evidence="9">
    <location>
        <begin position="76"/>
        <end position="94"/>
    </location>
</feature>
<keyword evidence="13" id="KW-1185">Reference proteome</keyword>
<dbReference type="InterPro" id="IPR036890">
    <property type="entry name" value="HATPase_C_sf"/>
</dbReference>
<gene>
    <name evidence="12" type="ORF">DDQ50_10230</name>
</gene>
<feature type="transmembrane region" description="Helical" evidence="9">
    <location>
        <begin position="123"/>
        <end position="143"/>
    </location>
</feature>
<dbReference type="Proteomes" id="UP000244893">
    <property type="component" value="Unassembled WGS sequence"/>
</dbReference>
<dbReference type="PANTHER" id="PTHR24421:SF10">
    <property type="entry name" value="NITRATE_NITRITE SENSOR PROTEIN NARQ"/>
    <property type="match status" value="1"/>
</dbReference>
<keyword evidence="4" id="KW-0808">Transferase</keyword>
<evidence type="ECO:0000256" key="4">
    <source>
        <dbReference type="ARBA" id="ARBA00022679"/>
    </source>
</evidence>
<dbReference type="GO" id="GO:0046983">
    <property type="term" value="F:protein dimerization activity"/>
    <property type="evidence" value="ECO:0007669"/>
    <property type="project" value="InterPro"/>
</dbReference>
<keyword evidence="9" id="KW-0472">Membrane</keyword>
<dbReference type="PANTHER" id="PTHR24421">
    <property type="entry name" value="NITRATE/NITRITE SENSOR PROTEIN NARX-RELATED"/>
    <property type="match status" value="1"/>
</dbReference>
<evidence type="ECO:0000256" key="9">
    <source>
        <dbReference type="SAM" id="Phobius"/>
    </source>
</evidence>
<dbReference type="AlphaFoldDB" id="A0A2V1HNJ2"/>